<evidence type="ECO:0000256" key="4">
    <source>
        <dbReference type="ARBA" id="ARBA00022490"/>
    </source>
</evidence>
<reference evidence="10" key="2">
    <citation type="submission" date="2025-09" db="UniProtKB">
        <authorList>
            <consortium name="Ensembl"/>
        </authorList>
    </citation>
    <scope>IDENTIFICATION</scope>
</reference>
<keyword evidence="11" id="KW-1185">Reference proteome</keyword>
<keyword evidence="6" id="KW-0206">Cytoskeleton</keyword>
<dbReference type="Gene3D" id="1.20.5.3600">
    <property type="match status" value="1"/>
</dbReference>
<dbReference type="PANTHER" id="PTHR13142:SF1">
    <property type="entry name" value="INNER CENTROMERE PROTEIN"/>
    <property type="match status" value="1"/>
</dbReference>
<dbReference type="Ensembl" id="ENSEBUT00000019209.1">
    <property type="protein sequence ID" value="ENSEBUP00000018633.1"/>
    <property type="gene ID" value="ENSEBUG00000011627.1"/>
</dbReference>
<dbReference type="GeneTree" id="ENSGT00730000111073"/>
<feature type="region of interest" description="Disordered" evidence="8">
    <location>
        <begin position="353"/>
        <end position="458"/>
    </location>
</feature>
<dbReference type="Proteomes" id="UP000694388">
    <property type="component" value="Unplaced"/>
</dbReference>
<feature type="compositionally biased region" description="Basic and acidic residues" evidence="8">
    <location>
        <begin position="377"/>
        <end position="449"/>
    </location>
</feature>
<name>A0A8C4QSA1_EPTBU</name>
<dbReference type="GO" id="GO:0005634">
    <property type="term" value="C:nucleus"/>
    <property type="evidence" value="ECO:0007669"/>
    <property type="project" value="UniProtKB-SubCell"/>
</dbReference>
<organism evidence="10 11">
    <name type="scientific">Eptatretus burgeri</name>
    <name type="common">Inshore hagfish</name>
    <dbReference type="NCBI Taxonomy" id="7764"/>
    <lineage>
        <taxon>Eukaryota</taxon>
        <taxon>Metazoa</taxon>
        <taxon>Chordata</taxon>
        <taxon>Craniata</taxon>
        <taxon>Vertebrata</taxon>
        <taxon>Cyclostomata</taxon>
        <taxon>Myxini</taxon>
        <taxon>Myxiniformes</taxon>
        <taxon>Myxinidae</taxon>
        <taxon>Eptatretinae</taxon>
        <taxon>Eptatretus</taxon>
    </lineage>
</organism>
<feature type="domain" description="Inner centromere protein ARK-binding" evidence="9">
    <location>
        <begin position="531"/>
        <end position="588"/>
    </location>
</feature>
<dbReference type="PANTHER" id="PTHR13142">
    <property type="entry name" value="INNER CENTROMERE PROTEIN"/>
    <property type="match status" value="1"/>
</dbReference>
<dbReference type="GO" id="GO:0007059">
    <property type="term" value="P:chromosome segregation"/>
    <property type="evidence" value="ECO:0007669"/>
    <property type="project" value="UniProtKB-KW"/>
</dbReference>
<dbReference type="AlphaFoldDB" id="A0A8C4QSA1"/>
<sequence length="616" mass="70208">MIMMPQLENGVLELLGATQGKVNDLLWKTVRKESTNFVESVESNHFAWLEEIVLEAMRCFSSEMPQLLPMTPSVKNRHKQKRAVLPKESRRSSRVVRRSLARQTLFQSPSLSTLKEFRRVTRAGAMKKAPTPLAAVATKNDNMDVERSSKVDNDWMDVDECVKENVNERQSKKGSHLPLSKFHNLKNSAQHKDQSKVTWQAENEAPASTNIGKAFVIASKQADTVQKKILTRCGETQGSYEKKSGRSHSARSARSATQKPLPKQSAVLRSASAIPIRKIAVAASGRQKQMNDGENWQSCSEEEFISKRTRTQRERTPIDGDGPQNCKAFPPQKTATNLLDSGKANLKTQRKNLAPSLQRTPPSVSPAASRATLPRRLNKDNRKVLMEQLLKKQQMDEERKKKAEEEKSKKLDEMRKKREERLRKAREKAVLNEQEKKRRLEERAQERKQAKTQGNLRTPTAALRSDTRVCNAHPDTDDDDGVLISKREEEPKTVADLMKKFSKNLESYEMTPCSVTPKPLRFCDEDDYGLDIVSDDSTDDEDCPRKPVPKWATGRALHLAITKQYFHPIDFDELFKEMMIDIRLEVVFTKFKPCFDKRTSSANWNSPPRKLNLSDV</sequence>
<reference evidence="10" key="1">
    <citation type="submission" date="2025-08" db="UniProtKB">
        <authorList>
            <consortium name="Ensembl"/>
        </authorList>
    </citation>
    <scope>IDENTIFICATION</scope>
</reference>
<dbReference type="InterPro" id="IPR005635">
    <property type="entry name" value="Inner_centromere_prot_ARK-bd"/>
</dbReference>
<evidence type="ECO:0000256" key="3">
    <source>
        <dbReference type="ARBA" id="ARBA00010042"/>
    </source>
</evidence>
<keyword evidence="7" id="KW-0539">Nucleus</keyword>
<evidence type="ECO:0000256" key="6">
    <source>
        <dbReference type="ARBA" id="ARBA00023212"/>
    </source>
</evidence>
<feature type="region of interest" description="Disordered" evidence="8">
    <location>
        <begin position="306"/>
        <end position="331"/>
    </location>
</feature>
<evidence type="ECO:0000256" key="5">
    <source>
        <dbReference type="ARBA" id="ARBA00022829"/>
    </source>
</evidence>
<feature type="region of interest" description="Disordered" evidence="8">
    <location>
        <begin position="235"/>
        <end position="267"/>
    </location>
</feature>
<evidence type="ECO:0000256" key="2">
    <source>
        <dbReference type="ARBA" id="ARBA00004186"/>
    </source>
</evidence>
<protein>
    <recommendedName>
        <fullName evidence="9">Inner centromere protein ARK-binding domain-containing protein</fullName>
    </recommendedName>
</protein>
<dbReference type="Gene3D" id="1.20.5.2230">
    <property type="match status" value="1"/>
</dbReference>
<accession>A0A8C4QSA1</accession>
<dbReference type="GO" id="GO:0005819">
    <property type="term" value="C:spindle"/>
    <property type="evidence" value="ECO:0007669"/>
    <property type="project" value="UniProtKB-SubCell"/>
</dbReference>
<dbReference type="Pfam" id="PF03941">
    <property type="entry name" value="INCENP_ARK-bind"/>
    <property type="match status" value="1"/>
</dbReference>
<keyword evidence="5" id="KW-0159">Chromosome partition</keyword>
<evidence type="ECO:0000313" key="11">
    <source>
        <dbReference type="Proteomes" id="UP000694388"/>
    </source>
</evidence>
<keyword evidence="4" id="KW-0963">Cytoplasm</keyword>
<evidence type="ECO:0000256" key="8">
    <source>
        <dbReference type="SAM" id="MobiDB-lite"/>
    </source>
</evidence>
<evidence type="ECO:0000259" key="9">
    <source>
        <dbReference type="Pfam" id="PF03941"/>
    </source>
</evidence>
<comment type="similarity">
    <text evidence="3">Belongs to the INCENP family.</text>
</comment>
<evidence type="ECO:0000313" key="10">
    <source>
        <dbReference type="Ensembl" id="ENSEBUP00000018633.1"/>
    </source>
</evidence>
<evidence type="ECO:0000256" key="1">
    <source>
        <dbReference type="ARBA" id="ARBA00004123"/>
    </source>
</evidence>
<dbReference type="OMA" id="NESHNSY"/>
<comment type="subcellular location">
    <subcellularLocation>
        <location evidence="2">Cytoplasm</location>
        <location evidence="2">Cytoskeleton</location>
        <location evidence="2">Spindle</location>
    </subcellularLocation>
    <subcellularLocation>
        <location evidence="1">Nucleus</location>
    </subcellularLocation>
</comment>
<evidence type="ECO:0000256" key="7">
    <source>
        <dbReference type="ARBA" id="ARBA00023242"/>
    </source>
</evidence>
<proteinExistence type="inferred from homology"/>